<dbReference type="EC" id="2.4.2.21" evidence="4 11"/>
<organism evidence="12 13">
    <name type="scientific">Romboutsia faecis</name>
    <dbReference type="NCBI Taxonomy" id="2764597"/>
    <lineage>
        <taxon>Bacteria</taxon>
        <taxon>Bacillati</taxon>
        <taxon>Bacillota</taxon>
        <taxon>Clostridia</taxon>
        <taxon>Peptostreptococcales</taxon>
        <taxon>Peptostreptococcaceae</taxon>
        <taxon>Romboutsia</taxon>
    </lineage>
</organism>
<dbReference type="RefSeq" id="WP_153972934.1">
    <property type="nucleotide sequence ID" value="NZ_JACRWE010000013.1"/>
</dbReference>
<evidence type="ECO:0000256" key="1">
    <source>
        <dbReference type="ARBA" id="ARBA00002197"/>
    </source>
</evidence>
<dbReference type="PANTHER" id="PTHR43463:SF1">
    <property type="entry name" value="NICOTINATE-NUCLEOTIDE--DIMETHYLBENZIMIDAZOLE PHOSPHORIBOSYLTRANSFERASE"/>
    <property type="match status" value="1"/>
</dbReference>
<keyword evidence="6 11" id="KW-0169">Cobalamin biosynthesis</keyword>
<dbReference type="Gene3D" id="3.40.50.10210">
    <property type="match status" value="1"/>
</dbReference>
<accession>A0ABR7JTL6</accession>
<dbReference type="EMBL" id="JACRWE010000013">
    <property type="protein sequence ID" value="MBC5998261.1"/>
    <property type="molecule type" value="Genomic_DNA"/>
</dbReference>
<proteinExistence type="inferred from homology"/>
<gene>
    <name evidence="11 12" type="primary">cobT</name>
    <name evidence="12" type="ORF">H8923_16035</name>
</gene>
<keyword evidence="8 11" id="KW-0808">Transferase</keyword>
<dbReference type="Gene3D" id="1.10.1610.10">
    <property type="match status" value="1"/>
</dbReference>
<evidence type="ECO:0000256" key="5">
    <source>
        <dbReference type="ARBA" id="ARBA00015486"/>
    </source>
</evidence>
<name>A0ABR7JTL6_9FIRM</name>
<dbReference type="HAMAP" id="MF_00230">
    <property type="entry name" value="CobT"/>
    <property type="match status" value="1"/>
</dbReference>
<protein>
    <recommendedName>
        <fullName evidence="5 11">Nicotinate-nucleotide--dimethylbenzimidazole phosphoribosyltransferase</fullName>
        <shortName evidence="11">NN:DBI PRT</shortName>
        <ecNumber evidence="4 11">2.4.2.21</ecNumber>
    </recommendedName>
    <alternativeName>
        <fullName evidence="9 11">N(1)-alpha-phosphoribosyltransferase</fullName>
    </alternativeName>
</protein>
<dbReference type="InterPro" id="IPR003200">
    <property type="entry name" value="Nict_dMeBzImd_PRibTrfase"/>
</dbReference>
<dbReference type="CDD" id="cd02439">
    <property type="entry name" value="DMB-PRT_CobT"/>
    <property type="match status" value="1"/>
</dbReference>
<dbReference type="InterPro" id="IPR036087">
    <property type="entry name" value="Nict_dMeBzImd_PRibTrfase_sf"/>
</dbReference>
<keyword evidence="13" id="KW-1185">Reference proteome</keyword>
<comment type="catalytic activity">
    <reaction evidence="10 11">
        <text>5,6-dimethylbenzimidazole + nicotinate beta-D-ribonucleotide = alpha-ribazole 5'-phosphate + nicotinate + H(+)</text>
        <dbReference type="Rhea" id="RHEA:11196"/>
        <dbReference type="ChEBI" id="CHEBI:15378"/>
        <dbReference type="ChEBI" id="CHEBI:15890"/>
        <dbReference type="ChEBI" id="CHEBI:32544"/>
        <dbReference type="ChEBI" id="CHEBI:57502"/>
        <dbReference type="ChEBI" id="CHEBI:57918"/>
        <dbReference type="EC" id="2.4.2.21"/>
    </reaction>
</comment>
<dbReference type="GO" id="GO:0008939">
    <property type="term" value="F:nicotinate-nucleotide-dimethylbenzimidazole phosphoribosyltransferase activity"/>
    <property type="evidence" value="ECO:0007669"/>
    <property type="project" value="UniProtKB-EC"/>
</dbReference>
<evidence type="ECO:0000256" key="2">
    <source>
        <dbReference type="ARBA" id="ARBA00005049"/>
    </source>
</evidence>
<dbReference type="PANTHER" id="PTHR43463">
    <property type="entry name" value="NICOTINATE-NUCLEOTIDE--DIMETHYLBENZIMIDAZOLE PHOSPHORIBOSYLTRANSFERASE"/>
    <property type="match status" value="1"/>
</dbReference>
<keyword evidence="7 11" id="KW-0328">Glycosyltransferase</keyword>
<evidence type="ECO:0000256" key="7">
    <source>
        <dbReference type="ARBA" id="ARBA00022676"/>
    </source>
</evidence>
<comment type="caution">
    <text evidence="12">The sequence shown here is derived from an EMBL/GenBank/DDBJ whole genome shotgun (WGS) entry which is preliminary data.</text>
</comment>
<evidence type="ECO:0000256" key="6">
    <source>
        <dbReference type="ARBA" id="ARBA00022573"/>
    </source>
</evidence>
<comment type="function">
    <text evidence="1 11">Catalyzes the synthesis of alpha-ribazole-5'-phosphate from nicotinate mononucleotide (NAMN) and 5,6-dimethylbenzimidazole (DMB).</text>
</comment>
<feature type="active site" description="Proton acceptor" evidence="11">
    <location>
        <position position="323"/>
    </location>
</feature>
<sequence>MNILENTSMLETTLNNIEPLDEASIEAARHRLDRQAKPQGSLGKMEDICAQLAGIYRSKFFDTGKKVVIAFGADHGVYEEGVAPDPQEITKLQFPNFANGTCGVGTIAKFVGADVVAVDVGINTDEKMEGVLDYKIRKCTSNMAKGPAMTREEAVRCLEIGIEMSETYIQKGYTVVGIGEMGICNTTPSTAIISVIGGCDPKEITGIGAGLKKERLKHKVDVIRSAIELNKPNPKDGIDILAKVGGFEIGAMAGVILGCSANKTPVVIDGFISYAAALLAYTINPTSRDYMIGSHLSAEPGTQKALEIIKLSPVLNMDMRLGEGSGAALAFNIIEACNFTYKNMVTYDEIDMLGR</sequence>
<comment type="pathway">
    <text evidence="2 11">Nucleoside biosynthesis; alpha-ribazole biosynthesis; alpha-ribazole from 5,6-dimethylbenzimidazole: step 1/2.</text>
</comment>
<evidence type="ECO:0000313" key="12">
    <source>
        <dbReference type="EMBL" id="MBC5998261.1"/>
    </source>
</evidence>
<dbReference type="Proteomes" id="UP000609849">
    <property type="component" value="Unassembled WGS sequence"/>
</dbReference>
<dbReference type="SUPFAM" id="SSF52733">
    <property type="entry name" value="Nicotinate mononucleotide:5,6-dimethylbenzimidazole phosphoribosyltransferase (CobT)"/>
    <property type="match status" value="1"/>
</dbReference>
<comment type="similarity">
    <text evidence="3 11">Belongs to the CobT family.</text>
</comment>
<reference evidence="12 13" key="1">
    <citation type="submission" date="2020-08" db="EMBL/GenBank/DDBJ databases">
        <authorList>
            <person name="Liu C."/>
            <person name="Sun Q."/>
        </authorList>
    </citation>
    <scope>NUCLEOTIDE SEQUENCE [LARGE SCALE GENOMIC DNA]</scope>
    <source>
        <strain evidence="12 13">NSJ-18</strain>
    </source>
</reference>
<evidence type="ECO:0000256" key="3">
    <source>
        <dbReference type="ARBA" id="ARBA00007110"/>
    </source>
</evidence>
<evidence type="ECO:0000313" key="13">
    <source>
        <dbReference type="Proteomes" id="UP000609849"/>
    </source>
</evidence>
<dbReference type="InterPro" id="IPR023195">
    <property type="entry name" value="Nict_dMeBzImd_PRibTrfase_N"/>
</dbReference>
<evidence type="ECO:0000256" key="4">
    <source>
        <dbReference type="ARBA" id="ARBA00011991"/>
    </source>
</evidence>
<dbReference type="NCBIfam" id="NF000996">
    <property type="entry name" value="PRK00105.1"/>
    <property type="match status" value="1"/>
</dbReference>
<dbReference type="NCBIfam" id="TIGR03160">
    <property type="entry name" value="cobT_DBIPRT"/>
    <property type="match status" value="1"/>
</dbReference>
<evidence type="ECO:0000256" key="9">
    <source>
        <dbReference type="ARBA" id="ARBA00030686"/>
    </source>
</evidence>
<dbReference type="InterPro" id="IPR017846">
    <property type="entry name" value="Nict_dMeBzImd_PRibTrfase_bact"/>
</dbReference>
<dbReference type="Pfam" id="PF02277">
    <property type="entry name" value="DBI_PRT"/>
    <property type="match status" value="1"/>
</dbReference>
<evidence type="ECO:0000256" key="11">
    <source>
        <dbReference type="HAMAP-Rule" id="MF_00230"/>
    </source>
</evidence>
<evidence type="ECO:0000256" key="8">
    <source>
        <dbReference type="ARBA" id="ARBA00022679"/>
    </source>
</evidence>
<evidence type="ECO:0000256" key="10">
    <source>
        <dbReference type="ARBA" id="ARBA00047340"/>
    </source>
</evidence>